<dbReference type="Proteomes" id="UP001311915">
    <property type="component" value="Unassembled WGS sequence"/>
</dbReference>
<dbReference type="EMBL" id="JAWPEI010000008">
    <property type="protein sequence ID" value="KAK4718174.1"/>
    <property type="molecule type" value="Genomic_DNA"/>
</dbReference>
<feature type="compositionally biased region" description="Basic and acidic residues" evidence="1">
    <location>
        <begin position="99"/>
        <end position="115"/>
    </location>
</feature>
<reference evidence="2 3" key="1">
    <citation type="submission" date="2023-10" db="EMBL/GenBank/DDBJ databases">
        <title>Genome-Wide Identification Analysis in wild type Solanum Pinnatisectum Reveals Some Genes Defensing Phytophthora Infestans.</title>
        <authorList>
            <person name="Sun C."/>
        </authorList>
    </citation>
    <scope>NUCLEOTIDE SEQUENCE [LARGE SCALE GENOMIC DNA]</scope>
    <source>
        <strain evidence="2">LQN</strain>
        <tissue evidence="2">Leaf</tissue>
    </source>
</reference>
<accession>A0AAV9L039</accession>
<keyword evidence="3" id="KW-1185">Reference proteome</keyword>
<sequence length="176" mass="19728">MAYREIGMDPRESTSHSPLGQMDRFRSEVQSESLVPLVPASPAPIEAQIDAVPPALPVPLVPEVARDTTPLVPIVPPPETMEQGMREAVQLLTRMTTKDLSQHIRDTHRDREQSKRAHTMGSYREPHGDFRPLFQRYLPRLAGSVSPQMQGRGLIVIVSQDHVKAQASLRVIVPYR</sequence>
<evidence type="ECO:0000256" key="1">
    <source>
        <dbReference type="SAM" id="MobiDB-lite"/>
    </source>
</evidence>
<evidence type="ECO:0000313" key="3">
    <source>
        <dbReference type="Proteomes" id="UP001311915"/>
    </source>
</evidence>
<feature type="compositionally biased region" description="Basic and acidic residues" evidence="1">
    <location>
        <begin position="1"/>
        <end position="14"/>
    </location>
</feature>
<name>A0AAV9L039_9SOLN</name>
<feature type="region of interest" description="Disordered" evidence="1">
    <location>
        <begin position="99"/>
        <end position="126"/>
    </location>
</feature>
<organism evidence="2 3">
    <name type="scientific">Solanum pinnatisectum</name>
    <name type="common">tansyleaf nightshade</name>
    <dbReference type="NCBI Taxonomy" id="50273"/>
    <lineage>
        <taxon>Eukaryota</taxon>
        <taxon>Viridiplantae</taxon>
        <taxon>Streptophyta</taxon>
        <taxon>Embryophyta</taxon>
        <taxon>Tracheophyta</taxon>
        <taxon>Spermatophyta</taxon>
        <taxon>Magnoliopsida</taxon>
        <taxon>eudicotyledons</taxon>
        <taxon>Gunneridae</taxon>
        <taxon>Pentapetalae</taxon>
        <taxon>asterids</taxon>
        <taxon>lamiids</taxon>
        <taxon>Solanales</taxon>
        <taxon>Solanaceae</taxon>
        <taxon>Solanoideae</taxon>
        <taxon>Solaneae</taxon>
        <taxon>Solanum</taxon>
    </lineage>
</organism>
<proteinExistence type="predicted"/>
<feature type="region of interest" description="Disordered" evidence="1">
    <location>
        <begin position="1"/>
        <end position="20"/>
    </location>
</feature>
<protein>
    <submittedName>
        <fullName evidence="2">Uncharacterized protein</fullName>
    </submittedName>
</protein>
<comment type="caution">
    <text evidence="2">The sequence shown here is derived from an EMBL/GenBank/DDBJ whole genome shotgun (WGS) entry which is preliminary data.</text>
</comment>
<gene>
    <name evidence="2" type="ORF">R3W88_016512</name>
</gene>
<evidence type="ECO:0000313" key="2">
    <source>
        <dbReference type="EMBL" id="KAK4718174.1"/>
    </source>
</evidence>
<dbReference type="AlphaFoldDB" id="A0AAV9L039"/>